<proteinExistence type="predicted"/>
<dbReference type="EMBL" id="BARS01020191">
    <property type="protein sequence ID" value="GAG04429.1"/>
    <property type="molecule type" value="Genomic_DNA"/>
</dbReference>
<comment type="caution">
    <text evidence="2">The sequence shown here is derived from an EMBL/GenBank/DDBJ whole genome shotgun (WGS) entry which is preliminary data.</text>
</comment>
<gene>
    <name evidence="2" type="ORF">S01H1_32598</name>
</gene>
<dbReference type="PROSITE" id="PS00571">
    <property type="entry name" value="AMIDASES"/>
    <property type="match status" value="1"/>
</dbReference>
<dbReference type="Gene3D" id="3.90.1300.10">
    <property type="entry name" value="Amidase signature (AS) domain"/>
    <property type="match status" value="1"/>
</dbReference>
<feature type="domain" description="Amidase" evidence="1">
    <location>
        <begin position="27"/>
        <end position="271"/>
    </location>
</feature>
<dbReference type="InterPro" id="IPR036928">
    <property type="entry name" value="AS_sf"/>
</dbReference>
<dbReference type="InterPro" id="IPR000120">
    <property type="entry name" value="Amidase"/>
</dbReference>
<dbReference type="AlphaFoldDB" id="X0UFA3"/>
<name>X0UFA3_9ZZZZ</name>
<evidence type="ECO:0000259" key="1">
    <source>
        <dbReference type="Pfam" id="PF01425"/>
    </source>
</evidence>
<feature type="non-terminal residue" evidence="2">
    <location>
        <position position="272"/>
    </location>
</feature>
<dbReference type="GO" id="GO:0003824">
    <property type="term" value="F:catalytic activity"/>
    <property type="evidence" value="ECO:0007669"/>
    <property type="project" value="InterPro"/>
</dbReference>
<sequence length="272" mass="28597">MATIDLTACQMRDALRARNLSAVEAAGACLEAIDRLNPGIRAFLSADAQGARRRAEEIDKRLDAGEDVGLLAGVPVAVKDNMCTDDGQATTCASRILENWRAPYNAHVVERLLEEGAVIIGKTNMDEFAMGSSTENSGFEATRNPWDLDRVPGGSSGGSAAAVAARMVPMALGSDTGGSIRQPAALCGVVGLKPTYGRVSRYGLVAFASSLDQIGPFGRTVEDAALLLQATAGHDPRDSTSVPEADQPVPDYLAALDEPVAPLRIGLPREFF</sequence>
<dbReference type="InterPro" id="IPR020556">
    <property type="entry name" value="Amidase_CS"/>
</dbReference>
<dbReference type="Pfam" id="PF01425">
    <property type="entry name" value="Amidase"/>
    <property type="match status" value="1"/>
</dbReference>
<dbReference type="PANTHER" id="PTHR11895">
    <property type="entry name" value="TRANSAMIDASE"/>
    <property type="match status" value="1"/>
</dbReference>
<protein>
    <recommendedName>
        <fullName evidence="1">Amidase domain-containing protein</fullName>
    </recommendedName>
</protein>
<accession>X0UFA3</accession>
<organism evidence="2">
    <name type="scientific">marine sediment metagenome</name>
    <dbReference type="NCBI Taxonomy" id="412755"/>
    <lineage>
        <taxon>unclassified sequences</taxon>
        <taxon>metagenomes</taxon>
        <taxon>ecological metagenomes</taxon>
    </lineage>
</organism>
<reference evidence="2" key="1">
    <citation type="journal article" date="2014" name="Front. Microbiol.">
        <title>High frequency of phylogenetically diverse reductive dehalogenase-homologous genes in deep subseafloor sedimentary metagenomes.</title>
        <authorList>
            <person name="Kawai M."/>
            <person name="Futagami T."/>
            <person name="Toyoda A."/>
            <person name="Takaki Y."/>
            <person name="Nishi S."/>
            <person name="Hori S."/>
            <person name="Arai W."/>
            <person name="Tsubouchi T."/>
            <person name="Morono Y."/>
            <person name="Uchiyama I."/>
            <person name="Ito T."/>
            <person name="Fujiyama A."/>
            <person name="Inagaki F."/>
            <person name="Takami H."/>
        </authorList>
    </citation>
    <scope>NUCLEOTIDE SEQUENCE</scope>
    <source>
        <strain evidence="2">Expedition CK06-06</strain>
    </source>
</reference>
<evidence type="ECO:0000313" key="2">
    <source>
        <dbReference type="EMBL" id="GAG04429.1"/>
    </source>
</evidence>
<dbReference type="SUPFAM" id="SSF75304">
    <property type="entry name" value="Amidase signature (AS) enzymes"/>
    <property type="match status" value="1"/>
</dbReference>
<dbReference type="PANTHER" id="PTHR11895:SF151">
    <property type="entry name" value="GLUTAMYL-TRNA(GLN) AMIDOTRANSFERASE SUBUNIT A"/>
    <property type="match status" value="1"/>
</dbReference>
<dbReference type="InterPro" id="IPR023631">
    <property type="entry name" value="Amidase_dom"/>
</dbReference>